<evidence type="ECO:0000256" key="1">
    <source>
        <dbReference type="ARBA" id="ARBA00023172"/>
    </source>
</evidence>
<dbReference type="Proteomes" id="UP001431902">
    <property type="component" value="Unassembled WGS sequence"/>
</dbReference>
<dbReference type="InterPro" id="IPR013762">
    <property type="entry name" value="Integrase-like_cat_sf"/>
</dbReference>
<name>A0ABT6XAG8_9BURK</name>
<reference evidence="2" key="1">
    <citation type="submission" date="2023-05" db="EMBL/GenBank/DDBJ databases">
        <title>Limnohabitans sp. strain HM2-2 Genome sequencing and assembly.</title>
        <authorList>
            <person name="Jung Y."/>
        </authorList>
    </citation>
    <scope>NUCLEOTIDE SEQUENCE</scope>
    <source>
        <strain evidence="2">HM2-2</strain>
    </source>
</reference>
<dbReference type="SUPFAM" id="SSF56349">
    <property type="entry name" value="DNA breaking-rejoining enzymes"/>
    <property type="match status" value="1"/>
</dbReference>
<organism evidence="2 3">
    <name type="scientific">Limnohabitans lacus</name>
    <dbReference type="NCBI Taxonomy" id="3045173"/>
    <lineage>
        <taxon>Bacteria</taxon>
        <taxon>Pseudomonadati</taxon>
        <taxon>Pseudomonadota</taxon>
        <taxon>Betaproteobacteria</taxon>
        <taxon>Burkholderiales</taxon>
        <taxon>Comamonadaceae</taxon>
        <taxon>Limnohabitans</taxon>
    </lineage>
</organism>
<proteinExistence type="predicted"/>
<keyword evidence="3" id="KW-1185">Reference proteome</keyword>
<evidence type="ECO:0008006" key="4">
    <source>
        <dbReference type="Google" id="ProtNLM"/>
    </source>
</evidence>
<protein>
    <recommendedName>
        <fullName evidence="4">Tyr recombinase domain-containing protein</fullName>
    </recommendedName>
</protein>
<evidence type="ECO:0000313" key="3">
    <source>
        <dbReference type="Proteomes" id="UP001431902"/>
    </source>
</evidence>
<dbReference type="EMBL" id="JASGBH010000012">
    <property type="protein sequence ID" value="MDI9235080.1"/>
    <property type="molecule type" value="Genomic_DNA"/>
</dbReference>
<dbReference type="InterPro" id="IPR011010">
    <property type="entry name" value="DNA_brk_join_enz"/>
</dbReference>
<keyword evidence="1" id="KW-0233">DNA recombination</keyword>
<sequence>MPADKIPKAAKKHPTDSTLVWETTLAKTLIKFAHERGYRGNSQLPTWRYKAERRIVRPAFTPAEYKKVYEQMRRWIKETDDPEYKYIRELLRDYVLILANSGMRVGEANNLKESDVELFVDELGRKNYMLRVKGKTGSRIVIPIYDIAANMGTSVQMIEQYYGRQATTLALAANLGR</sequence>
<dbReference type="RefSeq" id="WP_283225422.1">
    <property type="nucleotide sequence ID" value="NZ_JASGBH010000012.1"/>
</dbReference>
<comment type="caution">
    <text evidence="2">The sequence shown here is derived from an EMBL/GenBank/DDBJ whole genome shotgun (WGS) entry which is preliminary data.</text>
</comment>
<dbReference type="Gene3D" id="1.10.443.10">
    <property type="entry name" value="Intergrase catalytic core"/>
    <property type="match status" value="1"/>
</dbReference>
<evidence type="ECO:0000313" key="2">
    <source>
        <dbReference type="EMBL" id="MDI9235080.1"/>
    </source>
</evidence>
<gene>
    <name evidence="2" type="ORF">QLQ16_14665</name>
</gene>
<accession>A0ABT6XAG8</accession>